<dbReference type="PANTHER" id="PTHR43630">
    <property type="entry name" value="POLY-BETA-1,6-N-ACETYL-D-GLUCOSAMINE SYNTHASE"/>
    <property type="match status" value="1"/>
</dbReference>
<feature type="transmembrane region" description="Helical" evidence="4">
    <location>
        <begin position="618"/>
        <end position="636"/>
    </location>
</feature>
<dbReference type="RefSeq" id="WP_100376497.1">
    <property type="nucleotide sequence ID" value="NZ_PGFD01000001.1"/>
</dbReference>
<keyword evidence="4" id="KW-1133">Transmembrane helix</keyword>
<dbReference type="EMBL" id="PGFD01000001">
    <property type="protein sequence ID" value="PJJ67815.1"/>
    <property type="molecule type" value="Genomic_DNA"/>
</dbReference>
<dbReference type="InterPro" id="IPR029044">
    <property type="entry name" value="Nucleotide-diphossugar_trans"/>
</dbReference>
<evidence type="ECO:0000256" key="3">
    <source>
        <dbReference type="ARBA" id="ARBA00022679"/>
    </source>
</evidence>
<dbReference type="Proteomes" id="UP000228740">
    <property type="component" value="Unassembled WGS sequence"/>
</dbReference>
<reference evidence="7 8" key="1">
    <citation type="submission" date="2017-11" db="EMBL/GenBank/DDBJ databases">
        <title>Genomic Encyclopedia of Archaeal and Bacterial Type Strains, Phase II (KMG-II): From Individual Species to Whole Genera.</title>
        <authorList>
            <person name="Goeker M."/>
        </authorList>
    </citation>
    <scope>NUCLEOTIDE SEQUENCE [LARGE SCALE GENOMIC DNA]</scope>
    <source>
        <strain evidence="7 8">DSM 27617</strain>
    </source>
</reference>
<comment type="similarity">
    <text evidence="1">Belongs to the glycosyltransferase 2 family.</text>
</comment>
<dbReference type="Gene3D" id="3.90.550.10">
    <property type="entry name" value="Spore Coat Polysaccharide Biosynthesis Protein SpsA, Chain A"/>
    <property type="match status" value="1"/>
</dbReference>
<dbReference type="Pfam" id="PF03142">
    <property type="entry name" value="Chitin_synth_2"/>
    <property type="match status" value="1"/>
</dbReference>
<organism evidence="7 8">
    <name type="scientific">Chryseobacterium geocarposphaerae</name>
    <dbReference type="NCBI Taxonomy" id="1416776"/>
    <lineage>
        <taxon>Bacteria</taxon>
        <taxon>Pseudomonadati</taxon>
        <taxon>Bacteroidota</taxon>
        <taxon>Flavobacteriia</taxon>
        <taxon>Flavobacteriales</taxon>
        <taxon>Weeksellaceae</taxon>
        <taxon>Chryseobacterium group</taxon>
        <taxon>Chryseobacterium</taxon>
    </lineage>
</organism>
<dbReference type="SUPFAM" id="SSF53649">
    <property type="entry name" value="Alkaline phosphatase-like"/>
    <property type="match status" value="1"/>
</dbReference>
<evidence type="ECO:0000259" key="6">
    <source>
        <dbReference type="Pfam" id="PF00884"/>
    </source>
</evidence>
<keyword evidence="2" id="KW-0328">Glycosyltransferase</keyword>
<dbReference type="InterPro" id="IPR017850">
    <property type="entry name" value="Alkaline_phosphatase_core_sf"/>
</dbReference>
<feature type="transmembrane region" description="Helical" evidence="4">
    <location>
        <begin position="358"/>
        <end position="385"/>
    </location>
</feature>
<keyword evidence="3 7" id="KW-0808">Transferase</keyword>
<protein>
    <submittedName>
        <fullName evidence="7">Cellulose synthase/poly-beta-1,6-N-acetylglucosamine synthase-like glycosyltransferase</fullName>
    </submittedName>
</protein>
<proteinExistence type="inferred from homology"/>
<comment type="caution">
    <text evidence="7">The sequence shown here is derived from an EMBL/GenBank/DDBJ whole genome shotgun (WGS) entry which is preliminary data.</text>
</comment>
<dbReference type="CDD" id="cd16015">
    <property type="entry name" value="LTA_synthase"/>
    <property type="match status" value="1"/>
</dbReference>
<evidence type="ECO:0000313" key="8">
    <source>
        <dbReference type="Proteomes" id="UP000228740"/>
    </source>
</evidence>
<feature type="transmembrane region" description="Helical" evidence="4">
    <location>
        <begin position="536"/>
        <end position="557"/>
    </location>
</feature>
<feature type="transmembrane region" description="Helical" evidence="4">
    <location>
        <begin position="12"/>
        <end position="35"/>
    </location>
</feature>
<evidence type="ECO:0000256" key="1">
    <source>
        <dbReference type="ARBA" id="ARBA00006739"/>
    </source>
</evidence>
<evidence type="ECO:0000256" key="4">
    <source>
        <dbReference type="SAM" id="Phobius"/>
    </source>
</evidence>
<dbReference type="PANTHER" id="PTHR43630:SF1">
    <property type="entry name" value="POLY-BETA-1,6-N-ACETYL-D-GLUCOSAMINE SYNTHASE"/>
    <property type="match status" value="1"/>
</dbReference>
<dbReference type="InterPro" id="IPR001173">
    <property type="entry name" value="Glyco_trans_2-like"/>
</dbReference>
<feature type="domain" description="Sulfatase N-terminal" evidence="6">
    <location>
        <begin position="746"/>
        <end position="1032"/>
    </location>
</feature>
<evidence type="ECO:0000313" key="7">
    <source>
        <dbReference type="EMBL" id="PJJ67815.1"/>
    </source>
</evidence>
<dbReference type="SUPFAM" id="SSF53448">
    <property type="entry name" value="Nucleotide-diphospho-sugar transferases"/>
    <property type="match status" value="1"/>
</dbReference>
<feature type="transmembrane region" description="Helical" evidence="4">
    <location>
        <begin position="391"/>
        <end position="415"/>
    </location>
</feature>
<dbReference type="OrthoDB" id="9766299at2"/>
<evidence type="ECO:0000259" key="5">
    <source>
        <dbReference type="Pfam" id="PF00535"/>
    </source>
</evidence>
<dbReference type="GO" id="GO:0016757">
    <property type="term" value="F:glycosyltransferase activity"/>
    <property type="evidence" value="ECO:0007669"/>
    <property type="project" value="UniProtKB-KW"/>
</dbReference>
<accession>A0A2M9CAF7</accession>
<dbReference type="InterPro" id="IPR000917">
    <property type="entry name" value="Sulfatase_N"/>
</dbReference>
<dbReference type="AlphaFoldDB" id="A0A2M9CAF7"/>
<feature type="transmembrane region" description="Helical" evidence="4">
    <location>
        <begin position="564"/>
        <end position="585"/>
    </location>
</feature>
<name>A0A2M9CAF7_9FLAO</name>
<dbReference type="CDD" id="cd06423">
    <property type="entry name" value="CESA_like"/>
    <property type="match status" value="1"/>
</dbReference>
<dbReference type="Gene3D" id="3.40.720.10">
    <property type="entry name" value="Alkaline Phosphatase, subunit A"/>
    <property type="match status" value="1"/>
</dbReference>
<keyword evidence="8" id="KW-1185">Reference proteome</keyword>
<feature type="transmembrane region" description="Helical" evidence="4">
    <location>
        <begin position="643"/>
        <end position="660"/>
    </location>
</feature>
<sequence length="1146" mass="132057">MIEFSHIIYEIVIWLFLLYSAAVFLIYAWIGIYAFGAVVRYKNENTFTDYSIIAANPNAPVFSLIAPAYNEGMTIVDNVRSLLSLYYHNLEIIIVNDGSKDDSMEKLIQAYELESVSFFVQGDIETKPTRGIYKSKNPAFKKLIVVDKENGGKADALNVGVNISSGEYIVCIDVDCILEQDAVLRLAKPFLEQTDKKVIACGGVIRLANNCKIENGKVTDVNIPKTWLGRSQALEYIRAFVLGRMAWSRASGLILISGAFGAFDRSIVLACGGYDRNTVGEDMELVVRMRRYMEEKKEPYEVVNIPDPLCWTEVPETKDILKKQRNRWMRGTMETLWKHRKLMFNPNYGKLGMVSLPYWFFFEFLGPLVEFSGIIIFFIFLILGIVNWPFFMVLFALVISTGILYSIYAILVDLISRQVYTKRKDFLTLIFTAVIEPFYFHPVVVKAGVKGFVDYFKKSHAWGEMTRQGFSQEDKNLPWKKRVVAIFKLGLRQWGVFAVVFLFLFLLGVLAEWGWYRYNFKTFDTFLLIKSLFVNNILFVFQIIFGMGILYLILNFIKEKWAKTLIIILCTAIVVVQYVLFLYFFESHNILGADILYYSKDEMKQILQASGMLNTKNIALMCLLIVGIFIPFWFAAKSSFKSFYIGAITLVIGLSAFFIPKDTLFSLEAKNENEFEQKAGQSKWAYFLTSNTENFISDHPEISDLINGSETLAADPEMLNQAFPFWRKEKTKDFLGAYLNQAATAPNLVFITVEGLGHAYSSPNGYVGNFTPFIDSLAGESLYWEFNLSSSGRTFGAIPTLTGSLPFGKNGFLEIEKTPEHFNLFNILKKNGFETGFYYGGNSSFDRMREFLEYSKVDHIIDQQLFKAPYRKLPQNNGESWGYEDQAIFGKMLEVQKMQNQPYFNMLLTLSTHNPFLINNSKYYEQLFDKRLQSGQISASQKKWALENRKQLVSVLNLDDALQKFFENYKKRQDFNNTIFVITGDHSMPEIPFETKIDRYHVPLIIYSPLLKEAKRFKKRVSHFDLAPSILAYYRTNYKLHTPSSVAWIGKGLTNDDEDNNEETPLMETKDKLIDYVYRKYHFVDNQLFELQPNLDEDLINNESAKNDMTKRFNLFKAKNNRFHSSKKLLPDSVVSNFMNKKIPKP</sequence>
<evidence type="ECO:0000256" key="2">
    <source>
        <dbReference type="ARBA" id="ARBA00022676"/>
    </source>
</evidence>
<keyword evidence="4" id="KW-0812">Transmembrane</keyword>
<keyword evidence="4" id="KW-0472">Membrane</keyword>
<gene>
    <name evidence="7" type="ORF">CLV73_1834</name>
</gene>
<dbReference type="Pfam" id="PF00884">
    <property type="entry name" value="Sulfatase"/>
    <property type="match status" value="1"/>
</dbReference>
<feature type="domain" description="Glycosyltransferase 2-like" evidence="5">
    <location>
        <begin position="63"/>
        <end position="195"/>
    </location>
</feature>
<feature type="transmembrane region" description="Helical" evidence="4">
    <location>
        <begin position="494"/>
        <end position="516"/>
    </location>
</feature>
<dbReference type="Pfam" id="PF00535">
    <property type="entry name" value="Glycos_transf_2"/>
    <property type="match status" value="1"/>
</dbReference>